<dbReference type="CDD" id="cd01647">
    <property type="entry name" value="RT_LTR"/>
    <property type="match status" value="1"/>
</dbReference>
<protein>
    <submittedName>
        <fullName evidence="3">Reverse transcriptase domain-containing protein</fullName>
    </submittedName>
</protein>
<evidence type="ECO:0000256" key="1">
    <source>
        <dbReference type="SAM" id="MobiDB-lite"/>
    </source>
</evidence>
<dbReference type="InterPro" id="IPR021109">
    <property type="entry name" value="Peptidase_aspartic_dom_sf"/>
</dbReference>
<sequence length="528" mass="59912">MESAQYMSGCGDNQKVKYTVGSFVGKALTWWNSQIHTRSREAAIGSMSWLDEAIRNGSMKKNPEKRGNSGDPYRDGNTRDDNKKTSTQNAFATTTNPVRREYNGTIPKRVSGNLHHLLEMPCRACFNCAPGYMEKDCRVAPRIVNPLNAKNPTAAPGAWGNRPNQVVANNGGQGHGNNGIEPNDLGFSYEIEIVSRQLVEIDKVIKGCKLEIEGYMFDINLIPFRSRSFDVIIGMDWLSNHKAKIICHAKVVRIPLQDDKVLRVIGEIPKEKMRHLMSAEAKEQNQEEIVVVRDFPEVFPDDLSGLPRNKTKELMCIDYRELNKLIIKNCYLCPRIDDLFDQLQGSQYFSKVDLRSRYHHLRVYEDGIPKTVFRTRYGHFKFIIMLFGLTNAPATQEEHEVHLGLVLELLKKENCMLSSPSANSGCEKFDRGEEQERAFQTLTDKLCNAPVLSLPDGPEDFVIELFSDYDCKIRYHPGKANVVADALIRKERVKPKRIQAMNMTLQPSIKDKILAAQEEASDEPAEMQ</sequence>
<dbReference type="PANTHER" id="PTHR24559">
    <property type="entry name" value="TRANSPOSON TY3-I GAG-POL POLYPROTEIN"/>
    <property type="match status" value="1"/>
</dbReference>
<dbReference type="InterPro" id="IPR053134">
    <property type="entry name" value="RNA-dir_DNA_polymerase"/>
</dbReference>
<dbReference type="GO" id="GO:0003964">
    <property type="term" value="F:RNA-directed DNA polymerase activity"/>
    <property type="evidence" value="ECO:0007669"/>
    <property type="project" value="UniProtKB-KW"/>
</dbReference>
<evidence type="ECO:0000259" key="2">
    <source>
        <dbReference type="Pfam" id="PF00078"/>
    </source>
</evidence>
<dbReference type="PANTHER" id="PTHR24559:SF444">
    <property type="entry name" value="REVERSE TRANSCRIPTASE DOMAIN-CONTAINING PROTEIN"/>
    <property type="match status" value="1"/>
</dbReference>
<dbReference type="Pfam" id="PF08284">
    <property type="entry name" value="RVP_2"/>
    <property type="match status" value="1"/>
</dbReference>
<proteinExistence type="predicted"/>
<dbReference type="Proteomes" id="UP001151760">
    <property type="component" value="Unassembled WGS sequence"/>
</dbReference>
<keyword evidence="3" id="KW-0548">Nucleotidyltransferase</keyword>
<dbReference type="InterPro" id="IPR043502">
    <property type="entry name" value="DNA/RNA_pol_sf"/>
</dbReference>
<dbReference type="EMBL" id="BQNB010011465">
    <property type="protein sequence ID" value="GJS90918.1"/>
    <property type="molecule type" value="Genomic_DNA"/>
</dbReference>
<feature type="domain" description="Reverse transcriptase" evidence="2">
    <location>
        <begin position="314"/>
        <end position="395"/>
    </location>
</feature>
<comment type="caution">
    <text evidence="3">The sequence shown here is derived from an EMBL/GenBank/DDBJ whole genome shotgun (WGS) entry which is preliminary data.</text>
</comment>
<organism evidence="3 4">
    <name type="scientific">Tanacetum coccineum</name>
    <dbReference type="NCBI Taxonomy" id="301880"/>
    <lineage>
        <taxon>Eukaryota</taxon>
        <taxon>Viridiplantae</taxon>
        <taxon>Streptophyta</taxon>
        <taxon>Embryophyta</taxon>
        <taxon>Tracheophyta</taxon>
        <taxon>Spermatophyta</taxon>
        <taxon>Magnoliopsida</taxon>
        <taxon>eudicotyledons</taxon>
        <taxon>Gunneridae</taxon>
        <taxon>Pentapetalae</taxon>
        <taxon>asterids</taxon>
        <taxon>campanulids</taxon>
        <taxon>Asterales</taxon>
        <taxon>Asteraceae</taxon>
        <taxon>Asteroideae</taxon>
        <taxon>Anthemideae</taxon>
        <taxon>Anthemidinae</taxon>
        <taxon>Tanacetum</taxon>
    </lineage>
</organism>
<evidence type="ECO:0000313" key="4">
    <source>
        <dbReference type="Proteomes" id="UP001151760"/>
    </source>
</evidence>
<dbReference type="InterPro" id="IPR043128">
    <property type="entry name" value="Rev_trsase/Diguanyl_cyclase"/>
</dbReference>
<reference evidence="3" key="2">
    <citation type="submission" date="2022-01" db="EMBL/GenBank/DDBJ databases">
        <authorList>
            <person name="Yamashiro T."/>
            <person name="Shiraishi A."/>
            <person name="Satake H."/>
            <person name="Nakayama K."/>
        </authorList>
    </citation>
    <scope>NUCLEOTIDE SEQUENCE</scope>
</reference>
<keyword evidence="4" id="KW-1185">Reference proteome</keyword>
<accession>A0ABQ4ZQ05</accession>
<keyword evidence="3" id="KW-0695">RNA-directed DNA polymerase</keyword>
<gene>
    <name evidence="3" type="ORF">Tco_0773554</name>
</gene>
<dbReference type="Gene3D" id="3.30.70.270">
    <property type="match status" value="1"/>
</dbReference>
<dbReference type="SUPFAM" id="SSF56672">
    <property type="entry name" value="DNA/RNA polymerases"/>
    <property type="match status" value="1"/>
</dbReference>
<evidence type="ECO:0000313" key="3">
    <source>
        <dbReference type="EMBL" id="GJS90918.1"/>
    </source>
</evidence>
<keyword evidence="3" id="KW-0808">Transferase</keyword>
<dbReference type="InterPro" id="IPR000477">
    <property type="entry name" value="RT_dom"/>
</dbReference>
<dbReference type="Pfam" id="PF00078">
    <property type="entry name" value="RVT_1"/>
    <property type="match status" value="1"/>
</dbReference>
<reference evidence="3" key="1">
    <citation type="journal article" date="2022" name="Int. J. Mol. Sci.">
        <title>Draft Genome of Tanacetum Coccineum: Genomic Comparison of Closely Related Tanacetum-Family Plants.</title>
        <authorList>
            <person name="Yamashiro T."/>
            <person name="Shiraishi A."/>
            <person name="Nakayama K."/>
            <person name="Satake H."/>
        </authorList>
    </citation>
    <scope>NUCLEOTIDE SEQUENCE</scope>
</reference>
<feature type="compositionally biased region" description="Basic and acidic residues" evidence="1">
    <location>
        <begin position="61"/>
        <end position="84"/>
    </location>
</feature>
<feature type="region of interest" description="Disordered" evidence="1">
    <location>
        <begin position="55"/>
        <end position="93"/>
    </location>
</feature>
<name>A0ABQ4ZQ05_9ASTR</name>
<dbReference type="Gene3D" id="2.40.70.10">
    <property type="entry name" value="Acid Proteases"/>
    <property type="match status" value="1"/>
</dbReference>
<dbReference type="Gene3D" id="3.10.10.10">
    <property type="entry name" value="HIV Type 1 Reverse Transcriptase, subunit A, domain 1"/>
    <property type="match status" value="1"/>
</dbReference>